<comment type="similarity">
    <text evidence="8">Belongs to the PetM family.</text>
</comment>
<keyword evidence="5 8" id="KW-0249">Electron transport</keyword>
<comment type="subunit">
    <text evidence="8">The 4 large subunits of the cytochrome b6-f complex are cytochrome b6, subunit IV (17 kDa polypeptide, PetD), cytochrome f and the Rieske protein, while the 4 small subunits are PetG, PetL, PetM and PetN. The complex functions as a dimer.</text>
</comment>
<dbReference type="RefSeq" id="WP_095724031.1">
    <property type="nucleotide sequence ID" value="NZ_NTFS01000361.1"/>
</dbReference>
<keyword evidence="6 8" id="KW-1133">Transmembrane helix</keyword>
<keyword evidence="4 8" id="KW-0812">Transmembrane</keyword>
<protein>
    <recommendedName>
        <fullName evidence="8">Cytochrome b6-f complex subunit 7</fullName>
    </recommendedName>
    <alternativeName>
        <fullName evidence="8">Cytochrome b6-f complex subunit PetM</fullName>
    </alternativeName>
    <alternativeName>
        <fullName evidence="8">Cytochrome b6-f complex subunit VII</fullName>
    </alternativeName>
</protein>
<keyword evidence="2 8" id="KW-0813">Transport</keyword>
<dbReference type="GO" id="GO:0015979">
    <property type="term" value="P:photosynthesis"/>
    <property type="evidence" value="ECO:0007669"/>
    <property type="project" value="UniProtKB-KW"/>
</dbReference>
<dbReference type="AlphaFoldDB" id="A0A2A2TDB0"/>
<proteinExistence type="inferred from homology"/>
<dbReference type="InterPro" id="IPR012595">
    <property type="entry name" value="PetM_cyt_b6/f_cplx_su7"/>
</dbReference>
<dbReference type="SUPFAM" id="SSF103441">
    <property type="entry name" value="PetM subunit of the cytochrome b6f complex"/>
    <property type="match status" value="1"/>
</dbReference>
<dbReference type="GO" id="GO:0031676">
    <property type="term" value="C:plasma membrane-derived thylakoid membrane"/>
    <property type="evidence" value="ECO:0007669"/>
    <property type="project" value="UniProtKB-SubCell"/>
</dbReference>
<evidence type="ECO:0000256" key="7">
    <source>
        <dbReference type="ARBA" id="ARBA00023136"/>
    </source>
</evidence>
<evidence type="ECO:0000256" key="6">
    <source>
        <dbReference type="ARBA" id="ARBA00022989"/>
    </source>
</evidence>
<reference evidence="10 11" key="1">
    <citation type="submission" date="2017-08" db="EMBL/GenBank/DDBJ databases">
        <title>Draft genome sequence of filamentous cyanobacterium Calothrix elsteri CCALA 953.</title>
        <authorList>
            <person name="Gagunashvili A.N."/>
            <person name="Elster J."/>
            <person name="Andresson O.S."/>
        </authorList>
    </citation>
    <scope>NUCLEOTIDE SEQUENCE [LARGE SCALE GENOMIC DNA]</scope>
    <source>
        <strain evidence="10 11">CCALA 953</strain>
    </source>
</reference>
<dbReference type="Proteomes" id="UP000218238">
    <property type="component" value="Unassembled WGS sequence"/>
</dbReference>
<dbReference type="GO" id="GO:0009055">
    <property type="term" value="F:electron transfer activity"/>
    <property type="evidence" value="ECO:0007669"/>
    <property type="project" value="UniProtKB-UniRule"/>
</dbReference>
<evidence type="ECO:0000256" key="9">
    <source>
        <dbReference type="SAM" id="Phobius"/>
    </source>
</evidence>
<evidence type="ECO:0000256" key="4">
    <source>
        <dbReference type="ARBA" id="ARBA00022692"/>
    </source>
</evidence>
<name>A0A2A2TDB0_9CYAN</name>
<dbReference type="GO" id="GO:0009512">
    <property type="term" value="C:cytochrome b6f complex"/>
    <property type="evidence" value="ECO:0007669"/>
    <property type="project" value="InterPro"/>
</dbReference>
<evidence type="ECO:0000256" key="3">
    <source>
        <dbReference type="ARBA" id="ARBA00022531"/>
    </source>
</evidence>
<accession>A0A2A2TDB0</accession>
<evidence type="ECO:0000313" key="10">
    <source>
        <dbReference type="EMBL" id="PAX51625.1"/>
    </source>
</evidence>
<feature type="transmembrane region" description="Helical" evidence="9">
    <location>
        <begin position="6"/>
        <end position="27"/>
    </location>
</feature>
<dbReference type="HAMAP" id="MF_00396">
    <property type="entry name" value="Cytb6_f_PetM"/>
    <property type="match status" value="1"/>
</dbReference>
<sequence length="34" mass="3655">MSGELLNAIIFPFGLIILGWGLGQLLLKIQGAEE</sequence>
<dbReference type="Pfam" id="PF08041">
    <property type="entry name" value="PetM"/>
    <property type="match status" value="1"/>
</dbReference>
<evidence type="ECO:0000256" key="1">
    <source>
        <dbReference type="ARBA" id="ARBA00004167"/>
    </source>
</evidence>
<comment type="subcellular location">
    <subcellularLocation>
        <location evidence="8">Cellular thylakoid membrane</location>
        <topology evidence="8">Single-pass membrane protein</topology>
    </subcellularLocation>
    <subcellularLocation>
        <location evidence="1">Membrane</location>
        <topology evidence="1">Single-pass membrane protein</topology>
    </subcellularLocation>
</comment>
<dbReference type="EMBL" id="NTFS01000361">
    <property type="protein sequence ID" value="PAX51625.1"/>
    <property type="molecule type" value="Genomic_DNA"/>
</dbReference>
<organism evidence="10 11">
    <name type="scientific">Brunnivagina elsteri CCALA 953</name>
    <dbReference type="NCBI Taxonomy" id="987040"/>
    <lineage>
        <taxon>Bacteria</taxon>
        <taxon>Bacillati</taxon>
        <taxon>Cyanobacteriota</taxon>
        <taxon>Cyanophyceae</taxon>
        <taxon>Nostocales</taxon>
        <taxon>Calotrichaceae</taxon>
        <taxon>Brunnivagina</taxon>
    </lineage>
</organism>
<comment type="function">
    <text evidence="8">Component of the cytochrome b6-f complex, which mediates electron transfer between photosystem II (PSII) and photosystem I (PSI), cyclic electron flow around PSI, and state transitions.</text>
</comment>
<comment type="caution">
    <text evidence="10">The sequence shown here is derived from an EMBL/GenBank/DDBJ whole genome shotgun (WGS) entry which is preliminary data.</text>
</comment>
<keyword evidence="11" id="KW-1185">Reference proteome</keyword>
<keyword evidence="8" id="KW-0793">Thylakoid</keyword>
<evidence type="ECO:0000256" key="5">
    <source>
        <dbReference type="ARBA" id="ARBA00022982"/>
    </source>
</evidence>
<keyword evidence="3 8" id="KW-0602">Photosynthesis</keyword>
<gene>
    <name evidence="8" type="primary">petM</name>
    <name evidence="10" type="ORF">CK510_23775</name>
</gene>
<evidence type="ECO:0000313" key="11">
    <source>
        <dbReference type="Proteomes" id="UP000218238"/>
    </source>
</evidence>
<evidence type="ECO:0000256" key="8">
    <source>
        <dbReference type="HAMAP-Rule" id="MF_00396"/>
    </source>
</evidence>
<keyword evidence="7 8" id="KW-0472">Membrane</keyword>
<evidence type="ECO:0000256" key="2">
    <source>
        <dbReference type="ARBA" id="ARBA00022448"/>
    </source>
</evidence>